<name>A0A1Y1Q8E9_9GAMM</name>
<evidence type="ECO:0000256" key="1">
    <source>
        <dbReference type="PROSITE-ProRule" id="PRU01076"/>
    </source>
</evidence>
<proteinExistence type="predicted"/>
<dbReference type="InterPro" id="IPR037914">
    <property type="entry name" value="SpoVT-AbrB_sf"/>
</dbReference>
<protein>
    <recommendedName>
        <fullName evidence="2">SpoVT-AbrB domain-containing protein</fullName>
    </recommendedName>
</protein>
<sequence>MQECSIAIGQNGRIVIPTSMRKALGLQEGQRLLLRLENQCIIMEKPADIVLKLQNRFRKIPVSLADELIQERRQEAAKENHDS</sequence>
<dbReference type="GO" id="GO:0003677">
    <property type="term" value="F:DNA binding"/>
    <property type="evidence" value="ECO:0007669"/>
    <property type="project" value="UniProtKB-UniRule"/>
</dbReference>
<evidence type="ECO:0000259" key="2">
    <source>
        <dbReference type="PROSITE" id="PS51740"/>
    </source>
</evidence>
<reference evidence="3 4" key="1">
    <citation type="submission" date="2017-01" db="EMBL/GenBank/DDBJ databases">
        <title>Novel large sulfur bacteria in the metagenomes of groundwater-fed chemosynthetic microbial mats in the Lake Huron basin.</title>
        <authorList>
            <person name="Sharrar A.M."/>
            <person name="Flood B.E."/>
            <person name="Bailey J.V."/>
            <person name="Jones D.S."/>
            <person name="Biddanda B."/>
            <person name="Ruberg S.A."/>
            <person name="Marcus D.N."/>
            <person name="Dick G.J."/>
        </authorList>
    </citation>
    <scope>NUCLEOTIDE SEQUENCE [LARGE SCALE GENOMIC DNA]</scope>
    <source>
        <strain evidence="3">A8</strain>
    </source>
</reference>
<feature type="domain" description="SpoVT-AbrB" evidence="2">
    <location>
        <begin position="3"/>
        <end position="48"/>
    </location>
</feature>
<dbReference type="SMART" id="SM00966">
    <property type="entry name" value="SpoVT_AbrB"/>
    <property type="match status" value="1"/>
</dbReference>
<evidence type="ECO:0000313" key="3">
    <source>
        <dbReference type="EMBL" id="OQW99184.1"/>
    </source>
</evidence>
<dbReference type="SUPFAM" id="SSF89447">
    <property type="entry name" value="AbrB/MazE/MraZ-like"/>
    <property type="match status" value="1"/>
</dbReference>
<keyword evidence="1" id="KW-0238">DNA-binding</keyword>
<dbReference type="PROSITE" id="PS51740">
    <property type="entry name" value="SPOVT_ABRB"/>
    <property type="match status" value="1"/>
</dbReference>
<dbReference type="NCBIfam" id="TIGR01439">
    <property type="entry name" value="lp_hng_hel_AbrB"/>
    <property type="match status" value="1"/>
</dbReference>
<dbReference type="EMBL" id="MTEJ01000709">
    <property type="protein sequence ID" value="OQW99184.1"/>
    <property type="molecule type" value="Genomic_DNA"/>
</dbReference>
<dbReference type="InterPro" id="IPR007159">
    <property type="entry name" value="SpoVT-AbrB_dom"/>
</dbReference>
<dbReference type="Proteomes" id="UP000192491">
    <property type="component" value="Unassembled WGS sequence"/>
</dbReference>
<dbReference type="AlphaFoldDB" id="A0A1Y1Q8E9"/>
<organism evidence="3 4">
    <name type="scientific">Thiothrix lacustris</name>
    <dbReference type="NCBI Taxonomy" id="525917"/>
    <lineage>
        <taxon>Bacteria</taxon>
        <taxon>Pseudomonadati</taxon>
        <taxon>Pseudomonadota</taxon>
        <taxon>Gammaproteobacteria</taxon>
        <taxon>Thiotrichales</taxon>
        <taxon>Thiotrichaceae</taxon>
        <taxon>Thiothrix</taxon>
    </lineage>
</organism>
<dbReference type="Pfam" id="PF04014">
    <property type="entry name" value="MazE_antitoxin"/>
    <property type="match status" value="1"/>
</dbReference>
<accession>A0A1Y1Q8E9</accession>
<comment type="caution">
    <text evidence="3">The sequence shown here is derived from an EMBL/GenBank/DDBJ whole genome shotgun (WGS) entry which is preliminary data.</text>
</comment>
<gene>
    <name evidence="3" type="ORF">BWK73_50915</name>
</gene>
<dbReference type="Gene3D" id="2.10.260.10">
    <property type="match status" value="1"/>
</dbReference>
<evidence type="ECO:0000313" key="4">
    <source>
        <dbReference type="Proteomes" id="UP000192491"/>
    </source>
</evidence>